<dbReference type="Proteomes" id="UP000769157">
    <property type="component" value="Unassembled WGS sequence"/>
</dbReference>
<comment type="caution">
    <text evidence="1">The sequence shown here is derived from an EMBL/GenBank/DDBJ whole genome shotgun (WGS) entry which is preliminary data.</text>
</comment>
<protein>
    <submittedName>
        <fullName evidence="1">Uncharacterized protein</fullName>
    </submittedName>
</protein>
<reference evidence="1" key="1">
    <citation type="journal article" date="2021" name="Open Biol.">
        <title>Shared evolutionary footprints suggest mitochondrial oxidative damage underlies multiple complex I losses in fungi.</title>
        <authorList>
            <person name="Schikora-Tamarit M.A."/>
            <person name="Marcet-Houben M."/>
            <person name="Nosek J."/>
            <person name="Gabaldon T."/>
        </authorList>
    </citation>
    <scope>NUCLEOTIDE SEQUENCE</scope>
    <source>
        <strain evidence="1">CBS6075</strain>
    </source>
</reference>
<reference evidence="1" key="2">
    <citation type="submission" date="2021-01" db="EMBL/GenBank/DDBJ databases">
        <authorList>
            <person name="Schikora-Tamarit M.A."/>
        </authorList>
    </citation>
    <scope>NUCLEOTIDE SEQUENCE</scope>
    <source>
        <strain evidence="1">CBS6075</strain>
    </source>
</reference>
<accession>A0A9P8P7K6</accession>
<dbReference type="RefSeq" id="XP_046062035.1">
    <property type="nucleotide sequence ID" value="XM_046203789.1"/>
</dbReference>
<organism evidence="1 2">
    <name type="scientific">Ogataea philodendri</name>
    <dbReference type="NCBI Taxonomy" id="1378263"/>
    <lineage>
        <taxon>Eukaryota</taxon>
        <taxon>Fungi</taxon>
        <taxon>Dikarya</taxon>
        <taxon>Ascomycota</taxon>
        <taxon>Saccharomycotina</taxon>
        <taxon>Pichiomycetes</taxon>
        <taxon>Pichiales</taxon>
        <taxon>Pichiaceae</taxon>
        <taxon>Ogataea</taxon>
    </lineage>
</organism>
<dbReference type="AlphaFoldDB" id="A0A9P8P7K6"/>
<sequence length="129" mass="14057">MGGVRCGKCGWYVAAAETTGIPQNLAAVTLLQVVGLGTSRCEISVTKDLNSSQKRSGEFDFFSPTRGKLIMRKSQVSSKVSAISQPKSFTDLVTCSNSIPEKPDIVTFRFNFKFECLCGIDHKSNKTLL</sequence>
<keyword evidence="2" id="KW-1185">Reference proteome</keyword>
<gene>
    <name evidence="1" type="ORF">OGAPHI_002872</name>
</gene>
<proteinExistence type="predicted"/>
<evidence type="ECO:0000313" key="2">
    <source>
        <dbReference type="Proteomes" id="UP000769157"/>
    </source>
</evidence>
<dbReference type="EMBL" id="JAEUBE010000183">
    <property type="protein sequence ID" value="KAH3667223.1"/>
    <property type="molecule type" value="Genomic_DNA"/>
</dbReference>
<name>A0A9P8P7K6_9ASCO</name>
<evidence type="ECO:0000313" key="1">
    <source>
        <dbReference type="EMBL" id="KAH3667223.1"/>
    </source>
</evidence>
<dbReference type="GeneID" id="70234839"/>